<organism evidence="1 2">
    <name type="scientific">Chlorogloeopsis fritschii PCC 6912</name>
    <dbReference type="NCBI Taxonomy" id="211165"/>
    <lineage>
        <taxon>Bacteria</taxon>
        <taxon>Bacillati</taxon>
        <taxon>Cyanobacteriota</taxon>
        <taxon>Cyanophyceae</taxon>
        <taxon>Nostocales</taxon>
        <taxon>Chlorogloeopsidaceae</taxon>
        <taxon>Chlorogloeopsis</taxon>
    </lineage>
</organism>
<keyword evidence="2" id="KW-1185">Reference proteome</keyword>
<evidence type="ECO:0000313" key="2">
    <source>
        <dbReference type="Proteomes" id="UP000268857"/>
    </source>
</evidence>
<reference evidence="1 2" key="1">
    <citation type="journal article" date="2019" name="Genome Biol. Evol.">
        <title>Day and night: Metabolic profiles and evolutionary relationships of six axenic non-marine cyanobacteria.</title>
        <authorList>
            <person name="Will S.E."/>
            <person name="Henke P."/>
            <person name="Boedeker C."/>
            <person name="Huang S."/>
            <person name="Brinkmann H."/>
            <person name="Rohde M."/>
            <person name="Jarek M."/>
            <person name="Friedl T."/>
            <person name="Seufert S."/>
            <person name="Schumacher M."/>
            <person name="Overmann J."/>
            <person name="Neumann-Schaal M."/>
            <person name="Petersen J."/>
        </authorList>
    </citation>
    <scope>NUCLEOTIDE SEQUENCE [LARGE SCALE GENOMIC DNA]</scope>
    <source>
        <strain evidence="1 2">PCC 6912</strain>
    </source>
</reference>
<dbReference type="EMBL" id="RSCJ01000008">
    <property type="protein sequence ID" value="RUR83119.1"/>
    <property type="molecule type" value="Genomic_DNA"/>
</dbReference>
<name>A0A433NKB2_CHLFR</name>
<protein>
    <submittedName>
        <fullName evidence="1">Uncharacterized protein</fullName>
    </submittedName>
</protein>
<dbReference type="RefSeq" id="WP_016873073.1">
    <property type="nucleotide sequence ID" value="NZ_AJLN01000037.1"/>
</dbReference>
<comment type="caution">
    <text evidence="1">The sequence shown here is derived from an EMBL/GenBank/DDBJ whole genome shotgun (WGS) entry which is preliminary data.</text>
</comment>
<dbReference type="OrthoDB" id="490676at2"/>
<dbReference type="Proteomes" id="UP000268857">
    <property type="component" value="Unassembled WGS sequence"/>
</dbReference>
<gene>
    <name evidence="1" type="ORF">PCC6912_24930</name>
</gene>
<sequence>MSPEELKQLVKQHGKAAKEFEKEAIQIGDAYFIQNFKFSPMMEQSLDALLAPRKNLDYGIPDIRVFAKPKGYYLFSSDEEDTEIEITDLLAFLRAIYPDYYVYSTMPDWWTEEDMLNEAEVMQPMDFAIWMLDHFRPEDSEEEALLNTWLGSLKSELGEEIIAYKFDDDDDSNCAFAPYIFEGERCIILIVRYWSQL</sequence>
<proteinExistence type="predicted"/>
<dbReference type="AlphaFoldDB" id="A0A433NKB2"/>
<accession>A0A433NKB2</accession>
<evidence type="ECO:0000313" key="1">
    <source>
        <dbReference type="EMBL" id="RUR83119.1"/>
    </source>
</evidence>